<dbReference type="InterPro" id="IPR036059">
    <property type="entry name" value="TldD/PmbA_sf"/>
</dbReference>
<proteinExistence type="predicted"/>
<sequence>MIYEIAEDVKKTLENKCDDYEIYIDEGRTIELDSLKDELNFAKEEIELGLGVRIIKDNKQGFAFTSNINQVSQTALKAIENAKLTKTDENYAFAEVEKVSEVKNVYDSKFSDLSVDESVEFLKDTIAIANDSGCEVTGSGFSASEGRSLIVNSNGVSIENKGTGYGIGLSVIMQEDGKIATAYNSESSRFFDLDGEKLANDVCDLAKSSLNTKPVETGDYSVVLDYYAAVGLLQTFLGAFDGENVRRGRSLLKGKTGQEIANEKLTITDNPLLEKGMYSSKCDGEGSASQKTDLIRDGKLNSFIYDIYTANCEGVKTTSNGLRGSYFSTPMISPTNLEFKFSEMKDLSEIDRGVLTTSVLGAHTANPISGDFSVEASNAFKIENGELTDPISKAMISGNVFEIMKSVEGLESDIKQYGSFIIPKLLVHNLRVVGQ</sequence>
<evidence type="ECO:0000259" key="3">
    <source>
        <dbReference type="Pfam" id="PF19290"/>
    </source>
</evidence>
<protein>
    <submittedName>
        <fullName evidence="4">TldD/PmbA family protein</fullName>
    </submittedName>
</protein>
<accession>A0A8T3V975</accession>
<reference evidence="4" key="1">
    <citation type="submission" date="2019-04" db="EMBL/GenBank/DDBJ databases">
        <title>Evolution of Biomass-Degrading Anaerobic Consortia Revealed by Metagenomics.</title>
        <authorList>
            <person name="Peng X."/>
        </authorList>
    </citation>
    <scope>NUCLEOTIDE SEQUENCE</scope>
    <source>
        <strain evidence="4">SIG18</strain>
    </source>
</reference>
<dbReference type="PANTHER" id="PTHR43421">
    <property type="entry name" value="METALLOPROTEASE PMBA"/>
    <property type="match status" value="1"/>
</dbReference>
<dbReference type="GO" id="GO:0008237">
    <property type="term" value="F:metallopeptidase activity"/>
    <property type="evidence" value="ECO:0007669"/>
    <property type="project" value="InterPro"/>
</dbReference>
<dbReference type="Proteomes" id="UP000783037">
    <property type="component" value="Unassembled WGS sequence"/>
</dbReference>
<dbReference type="InterPro" id="IPR035068">
    <property type="entry name" value="TldD/PmbA_N"/>
</dbReference>
<dbReference type="InterPro" id="IPR047657">
    <property type="entry name" value="PmbA"/>
</dbReference>
<dbReference type="RefSeq" id="WP_303738501.1">
    <property type="nucleotide sequence ID" value="NZ_SUTK01000008.1"/>
</dbReference>
<dbReference type="InterPro" id="IPR045569">
    <property type="entry name" value="Metalloprtase-TldD/E_C"/>
</dbReference>
<evidence type="ECO:0000313" key="4">
    <source>
        <dbReference type="EMBL" id="MBE6501389.1"/>
    </source>
</evidence>
<dbReference type="PANTHER" id="PTHR43421:SF1">
    <property type="entry name" value="METALLOPROTEASE PMBA"/>
    <property type="match status" value="1"/>
</dbReference>
<dbReference type="Gene3D" id="3.30.2290.10">
    <property type="entry name" value="PmbA/TldD superfamily"/>
    <property type="match status" value="1"/>
</dbReference>
<feature type="domain" description="Metalloprotease TldD/E central" evidence="3">
    <location>
        <begin position="109"/>
        <end position="210"/>
    </location>
</feature>
<dbReference type="Pfam" id="PF19290">
    <property type="entry name" value="PmbA_TldD_2nd"/>
    <property type="match status" value="1"/>
</dbReference>
<dbReference type="SUPFAM" id="SSF111283">
    <property type="entry name" value="Putative modulator of DNA gyrase, PmbA/TldD"/>
    <property type="match status" value="1"/>
</dbReference>
<organism evidence="4 5">
    <name type="scientific">Methanobrevibacter thaueri</name>
    <dbReference type="NCBI Taxonomy" id="190975"/>
    <lineage>
        <taxon>Archaea</taxon>
        <taxon>Methanobacteriati</taxon>
        <taxon>Methanobacteriota</taxon>
        <taxon>Methanomada group</taxon>
        <taxon>Methanobacteria</taxon>
        <taxon>Methanobacteriales</taxon>
        <taxon>Methanobacteriaceae</taxon>
        <taxon>Methanobrevibacter</taxon>
    </lineage>
</organism>
<dbReference type="EMBL" id="SUTK01000008">
    <property type="protein sequence ID" value="MBE6501389.1"/>
    <property type="molecule type" value="Genomic_DNA"/>
</dbReference>
<dbReference type="Pfam" id="PF01523">
    <property type="entry name" value="PmbA_TldD_1st"/>
    <property type="match status" value="1"/>
</dbReference>
<dbReference type="AlphaFoldDB" id="A0A8T3V975"/>
<evidence type="ECO:0000313" key="5">
    <source>
        <dbReference type="Proteomes" id="UP000783037"/>
    </source>
</evidence>
<gene>
    <name evidence="4" type="ORF">E7Z79_02995</name>
</gene>
<comment type="caution">
    <text evidence="4">The sequence shown here is derived from an EMBL/GenBank/DDBJ whole genome shotgun (WGS) entry which is preliminary data.</text>
</comment>
<dbReference type="GO" id="GO:0005829">
    <property type="term" value="C:cytosol"/>
    <property type="evidence" value="ECO:0007669"/>
    <property type="project" value="TreeGrafter"/>
</dbReference>
<dbReference type="Pfam" id="PF19289">
    <property type="entry name" value="PmbA_TldD_3rd"/>
    <property type="match status" value="1"/>
</dbReference>
<dbReference type="GO" id="GO:0006508">
    <property type="term" value="P:proteolysis"/>
    <property type="evidence" value="ECO:0007669"/>
    <property type="project" value="InterPro"/>
</dbReference>
<evidence type="ECO:0000259" key="1">
    <source>
        <dbReference type="Pfam" id="PF01523"/>
    </source>
</evidence>
<dbReference type="InterPro" id="IPR002510">
    <property type="entry name" value="Metalloprtase-TldD/E_N"/>
</dbReference>
<name>A0A8T3V975_9EURY</name>
<evidence type="ECO:0000259" key="2">
    <source>
        <dbReference type="Pfam" id="PF19289"/>
    </source>
</evidence>
<dbReference type="InterPro" id="IPR045570">
    <property type="entry name" value="Metalloprtase-TldD/E_cen_dom"/>
</dbReference>
<feature type="domain" description="Metalloprotease TldD/E N-terminal" evidence="1">
    <location>
        <begin position="20"/>
        <end position="82"/>
    </location>
</feature>
<feature type="domain" description="Metalloprotease TldD/E C-terminal" evidence="2">
    <location>
        <begin position="217"/>
        <end position="434"/>
    </location>
</feature>